<keyword evidence="4 9" id="KW-0547">Nucleotide-binding</keyword>
<feature type="region of interest" description="Disordered" evidence="10">
    <location>
        <begin position="646"/>
        <end position="709"/>
    </location>
</feature>
<keyword evidence="6 9" id="KW-0067">ATP-binding</keyword>
<feature type="compositionally biased region" description="Basic and acidic residues" evidence="10">
    <location>
        <begin position="45"/>
        <end position="57"/>
    </location>
</feature>
<comment type="catalytic activity">
    <reaction evidence="7">
        <text>L-threonyl-[protein] + ATP = O-phospho-L-threonyl-[protein] + ADP + H(+)</text>
        <dbReference type="Rhea" id="RHEA:46608"/>
        <dbReference type="Rhea" id="RHEA-COMP:11060"/>
        <dbReference type="Rhea" id="RHEA-COMP:11605"/>
        <dbReference type="ChEBI" id="CHEBI:15378"/>
        <dbReference type="ChEBI" id="CHEBI:30013"/>
        <dbReference type="ChEBI" id="CHEBI:30616"/>
        <dbReference type="ChEBI" id="CHEBI:61977"/>
        <dbReference type="ChEBI" id="CHEBI:456216"/>
        <dbReference type="EC" id="2.7.11.25"/>
    </reaction>
</comment>
<dbReference type="InterPro" id="IPR000719">
    <property type="entry name" value="Prot_kinase_dom"/>
</dbReference>
<comment type="similarity">
    <text evidence="1">Belongs to the protein kinase superfamily. STE Ser/Thr protein kinase family. MAP kinase kinase kinase subfamily.</text>
</comment>
<feature type="region of interest" description="Disordered" evidence="10">
    <location>
        <begin position="754"/>
        <end position="784"/>
    </location>
</feature>
<evidence type="ECO:0000256" key="2">
    <source>
        <dbReference type="ARBA" id="ARBA00012406"/>
    </source>
</evidence>
<reference evidence="12 13" key="1">
    <citation type="journal article" date="2021" name="Hortic Res">
        <title>Chromosome-scale assembly of the Dendrobium chrysotoxum genome enhances the understanding of orchid evolution.</title>
        <authorList>
            <person name="Zhang Y."/>
            <person name="Zhang G.Q."/>
            <person name="Zhang D."/>
            <person name="Liu X.D."/>
            <person name="Xu X.Y."/>
            <person name="Sun W.H."/>
            <person name="Yu X."/>
            <person name="Zhu X."/>
            <person name="Wang Z.W."/>
            <person name="Zhao X."/>
            <person name="Zhong W.Y."/>
            <person name="Chen H."/>
            <person name="Yin W.L."/>
            <person name="Huang T."/>
            <person name="Niu S.C."/>
            <person name="Liu Z.J."/>
        </authorList>
    </citation>
    <scope>NUCLEOTIDE SEQUENCE [LARGE SCALE GENOMIC DNA]</scope>
    <source>
        <strain evidence="12">Lindl</strain>
    </source>
</reference>
<dbReference type="GO" id="GO:0005524">
    <property type="term" value="F:ATP binding"/>
    <property type="evidence" value="ECO:0007669"/>
    <property type="project" value="UniProtKB-UniRule"/>
</dbReference>
<feature type="binding site" evidence="9">
    <location>
        <position position="390"/>
    </location>
    <ligand>
        <name>ATP</name>
        <dbReference type="ChEBI" id="CHEBI:30616"/>
    </ligand>
</feature>
<feature type="region of interest" description="Disordered" evidence="10">
    <location>
        <begin position="167"/>
        <end position="187"/>
    </location>
</feature>
<feature type="compositionally biased region" description="Low complexity" evidence="10">
    <location>
        <begin position="21"/>
        <end position="31"/>
    </location>
</feature>
<dbReference type="SUPFAM" id="SSF56112">
    <property type="entry name" value="Protein kinase-like (PK-like)"/>
    <property type="match status" value="1"/>
</dbReference>
<evidence type="ECO:0000256" key="4">
    <source>
        <dbReference type="ARBA" id="ARBA00022741"/>
    </source>
</evidence>
<sequence>MPWWKSSSSSSSALSQGRKQSPSSSAGASPSKNTRRESSAFLWSKRGESPQPRLERQRKLRSVAEVGIAALDTVSSTPVSRSPSNLDLVPLRSSSSPVLLPHPLPLPEYSHNNGACAAGSACAGCRLPSSKGAAAGGGVEAEEGSGSAVDCCVPIATEVNGERASAAVGSRPACPNTQKSPEHIDPTMKGRNFSSHRKAMHDPNSVESLTFRLNIPAKSAPPSGFSSPVLSPRRLSNVDVFPSTFNVSQGLQVCFAPEAPYVDMMTGISPQASPEKIHCSPDRSPIYSPAIKSSIPMSKNPSAPQSPLHPKMYSDSSSAWHENNVNVHPLPLPPGPAVLVQPSFSHQNASKNDGASMTSQWQKQKLIGSGTFGNVYKATNRHTGALCAMKEVNIIPDDPKSAECLKQLEQEIRVLSKLKHPNIVQYYGSELTEDQFFIYLEYVYPGSINKYVQEHCGAMTESVVRNFTRHILKGLAYLHSTDNIHRDIKGANLLVDVNGVVKLADFGMAKHLSGAAPALSLKGTPYWMAPEVVQATMAKDVGYDFAVDIWSLGCTIIEMFTGKHPWSGLEGAAAMFKVLHKDPPIPETLSSEGKDFLQRCFRRNPAERPTASKLLDHPFIRNSNHYNLHGSIQAFAGIKLNEITYSPRDKPRSKSEPSMKGRHSTNGETNHSHAETSEPTASRLPPRSAPDVAHSLFPHSNHSFPGPSGSSMNATNGFLAGSSTNILNGFHSALGNHHSSGSVTHVSNGTYSSAGNYHQLSSPNNVTGGIHSSTTTHQPYALPKPHLKDFKEVSTFKEQKPSDF</sequence>
<dbReference type="GO" id="GO:0005737">
    <property type="term" value="C:cytoplasm"/>
    <property type="evidence" value="ECO:0007669"/>
    <property type="project" value="TreeGrafter"/>
</dbReference>
<evidence type="ECO:0000256" key="9">
    <source>
        <dbReference type="PROSITE-ProRule" id="PRU10141"/>
    </source>
</evidence>
<feature type="compositionally biased region" description="Low complexity" evidence="10">
    <location>
        <begin position="1"/>
        <end position="12"/>
    </location>
</feature>
<dbReference type="EMBL" id="JAGFBR010000011">
    <property type="protein sequence ID" value="KAH0459750.1"/>
    <property type="molecule type" value="Genomic_DNA"/>
</dbReference>
<evidence type="ECO:0000256" key="10">
    <source>
        <dbReference type="SAM" id="MobiDB-lite"/>
    </source>
</evidence>
<keyword evidence="13" id="KW-1185">Reference proteome</keyword>
<evidence type="ECO:0000256" key="6">
    <source>
        <dbReference type="ARBA" id="ARBA00022840"/>
    </source>
</evidence>
<dbReference type="InterPro" id="IPR017441">
    <property type="entry name" value="Protein_kinase_ATP_BS"/>
</dbReference>
<feature type="domain" description="Protein kinase" evidence="11">
    <location>
        <begin position="361"/>
        <end position="620"/>
    </location>
</feature>
<keyword evidence="3" id="KW-0808">Transferase</keyword>
<dbReference type="Proteomes" id="UP000775213">
    <property type="component" value="Unassembled WGS sequence"/>
</dbReference>
<evidence type="ECO:0000256" key="7">
    <source>
        <dbReference type="ARBA" id="ARBA00047559"/>
    </source>
</evidence>
<feature type="compositionally biased region" description="Polar residues" evidence="10">
    <location>
        <begin position="754"/>
        <end position="778"/>
    </location>
</feature>
<feature type="compositionally biased region" description="Polar residues" evidence="10">
    <location>
        <begin position="295"/>
        <end position="305"/>
    </location>
</feature>
<comment type="catalytic activity">
    <reaction evidence="8">
        <text>L-seryl-[protein] + ATP = O-phospho-L-seryl-[protein] + ADP + H(+)</text>
        <dbReference type="Rhea" id="RHEA:17989"/>
        <dbReference type="Rhea" id="RHEA-COMP:9863"/>
        <dbReference type="Rhea" id="RHEA-COMP:11604"/>
        <dbReference type="ChEBI" id="CHEBI:15378"/>
        <dbReference type="ChEBI" id="CHEBI:29999"/>
        <dbReference type="ChEBI" id="CHEBI:30616"/>
        <dbReference type="ChEBI" id="CHEBI:83421"/>
        <dbReference type="ChEBI" id="CHEBI:456216"/>
        <dbReference type="EC" id="2.7.11.25"/>
    </reaction>
</comment>
<feature type="region of interest" description="Disordered" evidence="10">
    <location>
        <begin position="295"/>
        <end position="317"/>
    </location>
</feature>
<evidence type="ECO:0000256" key="8">
    <source>
        <dbReference type="ARBA" id="ARBA00048329"/>
    </source>
</evidence>
<dbReference type="Gene3D" id="1.10.510.10">
    <property type="entry name" value="Transferase(Phosphotransferase) domain 1"/>
    <property type="match status" value="1"/>
</dbReference>
<evidence type="ECO:0000256" key="1">
    <source>
        <dbReference type="ARBA" id="ARBA00006529"/>
    </source>
</evidence>
<protein>
    <recommendedName>
        <fullName evidence="2">mitogen-activated protein kinase kinase kinase</fullName>
        <ecNumber evidence="2">2.7.11.25</ecNumber>
    </recommendedName>
</protein>
<dbReference type="PROSITE" id="PS00107">
    <property type="entry name" value="PROTEIN_KINASE_ATP"/>
    <property type="match status" value="1"/>
</dbReference>
<evidence type="ECO:0000256" key="5">
    <source>
        <dbReference type="ARBA" id="ARBA00022777"/>
    </source>
</evidence>
<keyword evidence="5" id="KW-0418">Kinase</keyword>
<dbReference type="InterPro" id="IPR050538">
    <property type="entry name" value="MAP_kinase_kinase_kinase"/>
</dbReference>
<accession>A0AAV7GDB5</accession>
<gene>
    <name evidence="12" type="ORF">IEQ34_012564</name>
</gene>
<feature type="compositionally biased region" description="Polar residues" evidence="10">
    <location>
        <begin position="698"/>
        <end position="709"/>
    </location>
</feature>
<feature type="compositionally biased region" description="Basic and acidic residues" evidence="10">
    <location>
        <begin position="647"/>
        <end position="659"/>
    </location>
</feature>
<evidence type="ECO:0000313" key="12">
    <source>
        <dbReference type="EMBL" id="KAH0459750.1"/>
    </source>
</evidence>
<evidence type="ECO:0000313" key="13">
    <source>
        <dbReference type="Proteomes" id="UP000775213"/>
    </source>
</evidence>
<evidence type="ECO:0000259" key="11">
    <source>
        <dbReference type="PROSITE" id="PS50011"/>
    </source>
</evidence>
<dbReference type="PANTHER" id="PTHR48016:SF5">
    <property type="entry name" value="MITOGEN-ACTIVATED PROTEIN KINASE KINASE KINASE 5"/>
    <property type="match status" value="1"/>
</dbReference>
<feature type="region of interest" description="Disordered" evidence="10">
    <location>
        <begin position="1"/>
        <end position="58"/>
    </location>
</feature>
<dbReference type="InterPro" id="IPR011009">
    <property type="entry name" value="Kinase-like_dom_sf"/>
</dbReference>
<dbReference type="Pfam" id="PF00069">
    <property type="entry name" value="Pkinase"/>
    <property type="match status" value="1"/>
</dbReference>
<dbReference type="GO" id="GO:0004709">
    <property type="term" value="F:MAP kinase kinase kinase activity"/>
    <property type="evidence" value="ECO:0007669"/>
    <property type="project" value="UniProtKB-EC"/>
</dbReference>
<proteinExistence type="inferred from homology"/>
<dbReference type="PANTHER" id="PTHR48016">
    <property type="entry name" value="MAP KINASE KINASE KINASE SSK2-RELATED-RELATED"/>
    <property type="match status" value="1"/>
</dbReference>
<comment type="caution">
    <text evidence="12">The sequence shown here is derived from an EMBL/GenBank/DDBJ whole genome shotgun (WGS) entry which is preliminary data.</text>
</comment>
<dbReference type="PROSITE" id="PS50011">
    <property type="entry name" value="PROTEIN_KINASE_DOM"/>
    <property type="match status" value="1"/>
</dbReference>
<dbReference type="FunFam" id="1.10.510.10:FF:000357">
    <property type="entry name" value="Mitogen-activated protein kinase kinase kinase 5"/>
    <property type="match status" value="1"/>
</dbReference>
<dbReference type="AlphaFoldDB" id="A0AAV7GDB5"/>
<evidence type="ECO:0000256" key="3">
    <source>
        <dbReference type="ARBA" id="ARBA00022679"/>
    </source>
</evidence>
<dbReference type="SMART" id="SM00220">
    <property type="entry name" value="S_TKc"/>
    <property type="match status" value="1"/>
</dbReference>
<organism evidence="12 13">
    <name type="scientific">Dendrobium chrysotoxum</name>
    <name type="common">Orchid</name>
    <dbReference type="NCBI Taxonomy" id="161865"/>
    <lineage>
        <taxon>Eukaryota</taxon>
        <taxon>Viridiplantae</taxon>
        <taxon>Streptophyta</taxon>
        <taxon>Embryophyta</taxon>
        <taxon>Tracheophyta</taxon>
        <taxon>Spermatophyta</taxon>
        <taxon>Magnoliopsida</taxon>
        <taxon>Liliopsida</taxon>
        <taxon>Asparagales</taxon>
        <taxon>Orchidaceae</taxon>
        <taxon>Epidendroideae</taxon>
        <taxon>Malaxideae</taxon>
        <taxon>Dendrobiinae</taxon>
        <taxon>Dendrobium</taxon>
    </lineage>
</organism>
<name>A0AAV7GDB5_DENCH</name>
<dbReference type="EC" id="2.7.11.25" evidence="2"/>